<dbReference type="Pfam" id="PF07238">
    <property type="entry name" value="PilZ"/>
    <property type="match status" value="1"/>
</dbReference>
<accession>A0A1B4XHJ5</accession>
<proteinExistence type="predicted"/>
<sequence>MKAEQRQSIRKKISLNIVVNQDLVYSERWRVRDLSLSGARLEASREGLSPGVPVEAVLTLKEHDKYGLHRVPADVVRADRHGVALRFRRYDDRTYTALVNLLYSS</sequence>
<dbReference type="Gene3D" id="2.40.10.220">
    <property type="entry name" value="predicted glycosyltransferase like domains"/>
    <property type="match status" value="1"/>
</dbReference>
<name>A0A1B4XHJ5_9GAMM</name>
<dbReference type="SUPFAM" id="SSF141371">
    <property type="entry name" value="PilZ domain-like"/>
    <property type="match status" value="1"/>
</dbReference>
<evidence type="ECO:0000259" key="1">
    <source>
        <dbReference type="Pfam" id="PF07238"/>
    </source>
</evidence>
<organism evidence="2 3">
    <name type="scientific">Sulfuricaulis limicola</name>
    <dbReference type="NCBI Taxonomy" id="1620215"/>
    <lineage>
        <taxon>Bacteria</taxon>
        <taxon>Pseudomonadati</taxon>
        <taxon>Pseudomonadota</taxon>
        <taxon>Gammaproteobacteria</taxon>
        <taxon>Acidiferrobacterales</taxon>
        <taxon>Acidiferrobacteraceae</taxon>
        <taxon>Sulfuricaulis</taxon>
    </lineage>
</organism>
<dbReference type="EMBL" id="AP014879">
    <property type="protein sequence ID" value="BAV34282.1"/>
    <property type="molecule type" value="Genomic_DNA"/>
</dbReference>
<gene>
    <name evidence="2" type="ORF">SCL_1991</name>
</gene>
<evidence type="ECO:0000313" key="2">
    <source>
        <dbReference type="EMBL" id="BAV34282.1"/>
    </source>
</evidence>
<evidence type="ECO:0000313" key="3">
    <source>
        <dbReference type="Proteomes" id="UP000243180"/>
    </source>
</evidence>
<dbReference type="Proteomes" id="UP000243180">
    <property type="component" value="Chromosome"/>
</dbReference>
<dbReference type="GO" id="GO:0035438">
    <property type="term" value="F:cyclic-di-GMP binding"/>
    <property type="evidence" value="ECO:0007669"/>
    <property type="project" value="InterPro"/>
</dbReference>
<feature type="domain" description="PilZ" evidence="1">
    <location>
        <begin position="4"/>
        <end position="103"/>
    </location>
</feature>
<protein>
    <recommendedName>
        <fullName evidence="1">PilZ domain-containing protein</fullName>
    </recommendedName>
</protein>
<dbReference type="InterPro" id="IPR009875">
    <property type="entry name" value="PilZ_domain"/>
</dbReference>
<dbReference type="KEGG" id="slim:SCL_1991"/>
<keyword evidence="3" id="KW-1185">Reference proteome</keyword>
<dbReference type="AlphaFoldDB" id="A0A1B4XHJ5"/>
<reference evidence="2 3" key="1">
    <citation type="submission" date="2015-05" db="EMBL/GenBank/DDBJ databases">
        <title>Complete genome sequence of a sulfur-oxidizing gammaproteobacterium strain HA5.</title>
        <authorList>
            <person name="Miura A."/>
            <person name="Kojima H."/>
            <person name="Fukui M."/>
        </authorList>
    </citation>
    <scope>NUCLEOTIDE SEQUENCE [LARGE SCALE GENOMIC DNA]</scope>
    <source>
        <strain evidence="2 3">HA5</strain>
    </source>
</reference>
<dbReference type="InParanoid" id="A0A1B4XHJ5"/>
<dbReference type="RefSeq" id="WP_096361045.1">
    <property type="nucleotide sequence ID" value="NZ_AP014879.1"/>
</dbReference>